<dbReference type="Proteomes" id="UP001233172">
    <property type="component" value="Unassembled WGS sequence"/>
</dbReference>
<dbReference type="EMBL" id="JASAOG010000148">
    <property type="protein sequence ID" value="KAK0047633.1"/>
    <property type="molecule type" value="Genomic_DNA"/>
</dbReference>
<organism evidence="1 2">
    <name type="scientific">Biomphalaria pfeifferi</name>
    <name type="common">Bloodfluke planorb</name>
    <name type="synonym">Freshwater snail</name>
    <dbReference type="NCBI Taxonomy" id="112525"/>
    <lineage>
        <taxon>Eukaryota</taxon>
        <taxon>Metazoa</taxon>
        <taxon>Spiralia</taxon>
        <taxon>Lophotrochozoa</taxon>
        <taxon>Mollusca</taxon>
        <taxon>Gastropoda</taxon>
        <taxon>Heterobranchia</taxon>
        <taxon>Euthyneura</taxon>
        <taxon>Panpulmonata</taxon>
        <taxon>Hygrophila</taxon>
        <taxon>Lymnaeoidea</taxon>
        <taxon>Planorbidae</taxon>
        <taxon>Biomphalaria</taxon>
    </lineage>
</organism>
<evidence type="ECO:0000313" key="1">
    <source>
        <dbReference type="EMBL" id="KAK0047633.1"/>
    </source>
</evidence>
<evidence type="ECO:0000313" key="2">
    <source>
        <dbReference type="Proteomes" id="UP001233172"/>
    </source>
</evidence>
<comment type="caution">
    <text evidence="1">The sequence shown here is derived from an EMBL/GenBank/DDBJ whole genome shotgun (WGS) entry which is preliminary data.</text>
</comment>
<name>A0AAD8B594_BIOPF</name>
<gene>
    <name evidence="1" type="ORF">Bpfe_022938</name>
</gene>
<dbReference type="AlphaFoldDB" id="A0AAD8B594"/>
<proteinExistence type="predicted"/>
<keyword evidence="2" id="KW-1185">Reference proteome</keyword>
<protein>
    <submittedName>
        <fullName evidence="1">Uncharacterized protein</fullName>
    </submittedName>
</protein>
<accession>A0AAD8B594</accession>
<reference evidence="1" key="2">
    <citation type="submission" date="2023-04" db="EMBL/GenBank/DDBJ databases">
        <authorList>
            <person name="Bu L."/>
            <person name="Lu L."/>
            <person name="Laidemitt M.R."/>
            <person name="Zhang S.M."/>
            <person name="Mutuku M."/>
            <person name="Mkoji G."/>
            <person name="Steinauer M."/>
            <person name="Loker E.S."/>
        </authorList>
    </citation>
    <scope>NUCLEOTIDE SEQUENCE</scope>
    <source>
        <strain evidence="1">KasaAsao</strain>
        <tissue evidence="1">Whole Snail</tissue>
    </source>
</reference>
<reference evidence="1" key="1">
    <citation type="journal article" date="2023" name="PLoS Negl. Trop. Dis.">
        <title>A genome sequence for Biomphalaria pfeifferi, the major vector snail for the human-infecting parasite Schistosoma mansoni.</title>
        <authorList>
            <person name="Bu L."/>
            <person name="Lu L."/>
            <person name="Laidemitt M.R."/>
            <person name="Zhang S.M."/>
            <person name="Mutuku M."/>
            <person name="Mkoji G."/>
            <person name="Steinauer M."/>
            <person name="Loker E.S."/>
        </authorList>
    </citation>
    <scope>NUCLEOTIDE SEQUENCE</scope>
    <source>
        <strain evidence="1">KasaAsao</strain>
    </source>
</reference>
<sequence length="130" mass="14680">MFGVVRTMLTLHNGCPGVTRVKDLSVSHFLFSRLTLRSFFVGRLAPQLPEGNLVIEACFEFHMLTSPGRVIEACFEFHMLTCPGRVIEACFEFHMLTCPGRVIEACFEFHMLTCPGRVIPGHQQEDGITY</sequence>